<evidence type="ECO:0000313" key="3">
    <source>
        <dbReference type="EMBL" id="RAI60406.1"/>
    </source>
</evidence>
<accession>A0A327MDB2</accession>
<dbReference type="InterPro" id="IPR038673">
    <property type="entry name" value="OprB_sf"/>
</dbReference>
<name>A0A327MDB2_9PROT</name>
<comment type="similarity">
    <text evidence="1 2">Belongs to the OprB family.</text>
</comment>
<feature type="signal peptide" evidence="2">
    <location>
        <begin position="1"/>
        <end position="27"/>
    </location>
</feature>
<evidence type="ECO:0000256" key="1">
    <source>
        <dbReference type="ARBA" id="ARBA00008769"/>
    </source>
</evidence>
<protein>
    <submittedName>
        <fullName evidence="3">Carbohydrate porin</fullName>
    </submittedName>
</protein>
<organism evidence="3 4">
    <name type="scientific">Roseicella frigidaeris</name>
    <dbReference type="NCBI Taxonomy" id="2230885"/>
    <lineage>
        <taxon>Bacteria</taxon>
        <taxon>Pseudomonadati</taxon>
        <taxon>Pseudomonadota</taxon>
        <taxon>Alphaproteobacteria</taxon>
        <taxon>Acetobacterales</taxon>
        <taxon>Roseomonadaceae</taxon>
        <taxon>Roseicella</taxon>
    </lineage>
</organism>
<dbReference type="AlphaFoldDB" id="A0A327MDB2"/>
<dbReference type="RefSeq" id="WP_111468592.1">
    <property type="nucleotide sequence ID" value="NZ_QLIX01000002.1"/>
</dbReference>
<dbReference type="InterPro" id="IPR007049">
    <property type="entry name" value="Carb-sel_porin_OprB"/>
</dbReference>
<evidence type="ECO:0000313" key="4">
    <source>
        <dbReference type="Proteomes" id="UP000249065"/>
    </source>
</evidence>
<keyword evidence="4" id="KW-1185">Reference proteome</keyword>
<feature type="chain" id="PRO_5016189532" evidence="2">
    <location>
        <begin position="28"/>
        <end position="466"/>
    </location>
</feature>
<dbReference type="GO" id="GO:0008643">
    <property type="term" value="P:carbohydrate transport"/>
    <property type="evidence" value="ECO:0007669"/>
    <property type="project" value="InterPro"/>
</dbReference>
<dbReference type="GO" id="GO:0015288">
    <property type="term" value="F:porin activity"/>
    <property type="evidence" value="ECO:0007669"/>
    <property type="project" value="InterPro"/>
</dbReference>
<evidence type="ECO:0000256" key="2">
    <source>
        <dbReference type="RuleBase" id="RU363072"/>
    </source>
</evidence>
<dbReference type="GO" id="GO:0016020">
    <property type="term" value="C:membrane"/>
    <property type="evidence" value="ECO:0007669"/>
    <property type="project" value="InterPro"/>
</dbReference>
<dbReference type="Proteomes" id="UP000249065">
    <property type="component" value="Unassembled WGS sequence"/>
</dbReference>
<comment type="caution">
    <text evidence="3">The sequence shown here is derived from an EMBL/GenBank/DDBJ whole genome shotgun (WGS) entry which is preliminary data.</text>
</comment>
<sequence length="466" mass="50767">MRAGWWKGCLMAAGLVATALPPTAAQAQRGIAGPIYQPNIDALVEGGEAWLERLEAQGWFLRGQFTGIVQAHPGFRSPYRGEASLSPKDETRNTQSIDLVLGRRLWDNAEIVAVPTLTRGYGLSNSVGVASFPNGEAFRLGSRDPTLWLSRLFLRQTLDLSGDTVLGTDPDPMRFTGPLARERITLTIGRVSVWDFFDDNRYAHDARTQFMSWGLVGTGAFDFAADARGFTDGLVAEWEDGRSAVRAGAFRVARDANSLALEPRWFTGWQALLQLERGWSANGRPGMVRLLGGLSRPRSARWDQLTAAQLAGETETGALRAFRTKQMAALNLEQELTDSLGAFARLGWNNGREQNWMFTEMDWSVSAGLSLTGLGWERPGDTVGLAFNLGGLSPGHRRFLAAGGIGFITGDGRLNYAPETVVETYYDLRLAPGLNLAANAQLVVNPAYNADRGPVPVLGLRLHAAF</sequence>
<reference evidence="4" key="1">
    <citation type="submission" date="2018-06" db="EMBL/GenBank/DDBJ databases">
        <authorList>
            <person name="Khan S.A."/>
        </authorList>
    </citation>
    <scope>NUCLEOTIDE SEQUENCE [LARGE SCALE GENOMIC DNA]</scope>
    <source>
        <strain evidence="4">DB-1506</strain>
    </source>
</reference>
<dbReference type="OrthoDB" id="5755240at2"/>
<dbReference type="EMBL" id="QLIX01000002">
    <property type="protein sequence ID" value="RAI60406.1"/>
    <property type="molecule type" value="Genomic_DNA"/>
</dbReference>
<dbReference type="Pfam" id="PF04966">
    <property type="entry name" value="OprB"/>
    <property type="match status" value="1"/>
</dbReference>
<keyword evidence="2" id="KW-0732">Signal</keyword>
<proteinExistence type="inferred from homology"/>
<dbReference type="Gene3D" id="2.40.160.180">
    <property type="entry name" value="Carbohydrate-selective porin OprB"/>
    <property type="match status" value="1"/>
</dbReference>
<gene>
    <name evidence="3" type="ORF">DOO78_04875</name>
</gene>